<proteinExistence type="inferred from homology"/>
<evidence type="ECO:0000256" key="2">
    <source>
        <dbReference type="RuleBase" id="RU000363"/>
    </source>
</evidence>
<dbReference type="EMBL" id="QRWQ01000001">
    <property type="protein sequence ID" value="RGT41759.1"/>
    <property type="molecule type" value="Genomic_DNA"/>
</dbReference>
<dbReference type="InterPro" id="IPR002347">
    <property type="entry name" value="SDR_fam"/>
</dbReference>
<dbReference type="PANTHER" id="PTHR42760">
    <property type="entry name" value="SHORT-CHAIN DEHYDROGENASES/REDUCTASES FAMILY MEMBER"/>
    <property type="match status" value="1"/>
</dbReference>
<dbReference type="AlphaFoldDB" id="A0A412NML2"/>
<name>A0A412NML2_MEDGN</name>
<dbReference type="PRINTS" id="PR00080">
    <property type="entry name" value="SDRFAMILY"/>
</dbReference>
<dbReference type="RefSeq" id="WP_118046375.1">
    <property type="nucleotide sequence ID" value="NZ_JADNIZ010000005.1"/>
</dbReference>
<evidence type="ECO:0000313" key="4">
    <source>
        <dbReference type="Proteomes" id="UP000283834"/>
    </source>
</evidence>
<dbReference type="SUPFAM" id="SSF51735">
    <property type="entry name" value="NAD(P)-binding Rossmann-fold domains"/>
    <property type="match status" value="1"/>
</dbReference>
<reference evidence="3 4" key="1">
    <citation type="submission" date="2018-08" db="EMBL/GenBank/DDBJ databases">
        <title>A genome reference for cultivated species of the human gut microbiota.</title>
        <authorList>
            <person name="Zou Y."/>
            <person name="Xue W."/>
            <person name="Luo G."/>
        </authorList>
    </citation>
    <scope>NUCLEOTIDE SEQUENCE [LARGE SCALE GENOMIC DNA]</scope>
    <source>
        <strain evidence="3 4">AF19-16AC</strain>
    </source>
</reference>
<sequence>MKVRIKKLILTVYSKLKSLFKKQPQKVMANVVQLAENELLSGKVAVITGGTSGIGFSIADAMLRANASAVCITGRTEERCRNAVEKLMNMGTDRGGRVFYEVMDVRDVKSFDKHLINIQNKIGHLRIDILCNNAGVQGATFGSANEDDFDNVMDTNYKGAFFLSQIFAHYMIDNKIEGNILNIASSSSLRPTNSAYSLSKACMKELTAGMGKFLIPYGIVVNGLAPGPTATPLMNKDSTSSIEHPSNPTGRYALPEEIANMAVVLTSGMGRMIVGSIIYMTGGAGNITFDDSKYKF</sequence>
<dbReference type="InterPro" id="IPR036291">
    <property type="entry name" value="NAD(P)-bd_dom_sf"/>
</dbReference>
<organism evidence="3 4">
    <name type="scientific">Mediterraneibacter gnavus</name>
    <name type="common">Ruminococcus gnavus</name>
    <dbReference type="NCBI Taxonomy" id="33038"/>
    <lineage>
        <taxon>Bacteria</taxon>
        <taxon>Bacillati</taxon>
        <taxon>Bacillota</taxon>
        <taxon>Clostridia</taxon>
        <taxon>Lachnospirales</taxon>
        <taxon>Lachnospiraceae</taxon>
        <taxon>Mediterraneibacter</taxon>
    </lineage>
</organism>
<dbReference type="Gene3D" id="3.40.50.720">
    <property type="entry name" value="NAD(P)-binding Rossmann-like Domain"/>
    <property type="match status" value="1"/>
</dbReference>
<protein>
    <submittedName>
        <fullName evidence="3">SDR family NAD(P)-dependent oxidoreductase</fullName>
    </submittedName>
</protein>
<dbReference type="CDD" id="cd05233">
    <property type="entry name" value="SDR_c"/>
    <property type="match status" value="1"/>
</dbReference>
<dbReference type="GO" id="GO:0016616">
    <property type="term" value="F:oxidoreductase activity, acting on the CH-OH group of donors, NAD or NADP as acceptor"/>
    <property type="evidence" value="ECO:0007669"/>
    <property type="project" value="TreeGrafter"/>
</dbReference>
<evidence type="ECO:0000256" key="1">
    <source>
        <dbReference type="ARBA" id="ARBA00006484"/>
    </source>
</evidence>
<dbReference type="Proteomes" id="UP000283834">
    <property type="component" value="Unassembled WGS sequence"/>
</dbReference>
<dbReference type="Pfam" id="PF00106">
    <property type="entry name" value="adh_short"/>
    <property type="match status" value="1"/>
</dbReference>
<dbReference type="PRINTS" id="PR00081">
    <property type="entry name" value="GDHRDH"/>
</dbReference>
<gene>
    <name evidence="3" type="ORF">DWX36_00535</name>
</gene>
<comment type="caution">
    <text evidence="3">The sequence shown here is derived from an EMBL/GenBank/DDBJ whole genome shotgun (WGS) entry which is preliminary data.</text>
</comment>
<accession>A0A412NML2</accession>
<evidence type="ECO:0000313" key="3">
    <source>
        <dbReference type="EMBL" id="RGT41759.1"/>
    </source>
</evidence>
<comment type="similarity">
    <text evidence="1 2">Belongs to the short-chain dehydrogenases/reductases (SDR) family.</text>
</comment>